<dbReference type="EMBL" id="CM007651">
    <property type="protein sequence ID" value="ONI35077.1"/>
    <property type="molecule type" value="Genomic_DNA"/>
</dbReference>
<sequence length="489" mass="53911">MSTTLATTTASSAFIEPTHHFFKSSTLAPLFSSTSLVNARRAFYLTVLPVFGYFPPIILLNKISNFTPLPNNTAFRDAAPEGIQGNKGLCGNNGVLQPCNERSSKKDQKRILVITFSLLAALLLLSSFFTVVFVLDKRKKLQHSDPERNNMHEAISFSILNFDGRAMYEEIKKATQDFDSMYCIGKGGHGSVYRANLSFANIVVAVKKLHLQQDSEKNVEKEFLNEVRTMTEIRHRNIVKLYGYCAHKRHSLLVYEYLERGSLAAMLSKNEEAKELGWSKRVNIVKGVAHALSYMHHDCLPPIVHRDITSNNILLDSEFEASVADFGAAKFLSTNSTNWTSLAGTYGYVAQLAYTMEVNEKCDVYSFGVVTLEIVVGRHPGDLISSLSTGSSSSSSSLSSSSSALLANQMLVVDVLDQRISPPTHQMAGEAVALVKIAFACLNASPQSRPTMKQVSQLLSSTQTQRLHLPKPLPMITCAELLAFNPLTT</sequence>
<evidence type="ECO:0000256" key="15">
    <source>
        <dbReference type="ARBA" id="ARBA00023170"/>
    </source>
</evidence>
<evidence type="ECO:0000256" key="10">
    <source>
        <dbReference type="ARBA" id="ARBA00022741"/>
    </source>
</evidence>
<evidence type="ECO:0000256" key="19">
    <source>
        <dbReference type="PROSITE-ProRule" id="PRU10141"/>
    </source>
</evidence>
<proteinExistence type="predicted"/>
<dbReference type="FunFam" id="1.10.510.10:FF:000445">
    <property type="entry name" value="MDIS1-interacting receptor like kinase 2"/>
    <property type="match status" value="1"/>
</dbReference>
<feature type="transmembrane region" description="Helical" evidence="20">
    <location>
        <begin position="111"/>
        <end position="135"/>
    </location>
</feature>
<dbReference type="GO" id="GO:0016020">
    <property type="term" value="C:membrane"/>
    <property type="evidence" value="ECO:0007669"/>
    <property type="project" value="UniProtKB-SubCell"/>
</dbReference>
<dbReference type="InterPro" id="IPR008266">
    <property type="entry name" value="Tyr_kinase_AS"/>
</dbReference>
<reference evidence="22 23" key="1">
    <citation type="journal article" date="2013" name="Nat. Genet.">
        <title>The high-quality draft genome of peach (Prunus persica) identifies unique patterns of genetic diversity, domestication and genome evolution.</title>
        <authorList>
            <consortium name="International Peach Genome Initiative"/>
            <person name="Verde I."/>
            <person name="Abbott A.G."/>
            <person name="Scalabrin S."/>
            <person name="Jung S."/>
            <person name="Shu S."/>
            <person name="Marroni F."/>
            <person name="Zhebentyayeva T."/>
            <person name="Dettori M.T."/>
            <person name="Grimwood J."/>
            <person name="Cattonaro F."/>
            <person name="Zuccolo A."/>
            <person name="Rossini L."/>
            <person name="Jenkins J."/>
            <person name="Vendramin E."/>
            <person name="Meisel L.A."/>
            <person name="Decroocq V."/>
            <person name="Sosinski B."/>
            <person name="Prochnik S."/>
            <person name="Mitros T."/>
            <person name="Policriti A."/>
            <person name="Cipriani G."/>
            <person name="Dondini L."/>
            <person name="Ficklin S."/>
            <person name="Goodstein D.M."/>
            <person name="Xuan P."/>
            <person name="Del Fabbro C."/>
            <person name="Aramini V."/>
            <person name="Copetti D."/>
            <person name="Gonzalez S."/>
            <person name="Horner D.S."/>
            <person name="Falchi R."/>
            <person name="Lucas S."/>
            <person name="Mica E."/>
            <person name="Maldonado J."/>
            <person name="Lazzari B."/>
            <person name="Bielenberg D."/>
            <person name="Pirona R."/>
            <person name="Miculan M."/>
            <person name="Barakat A."/>
            <person name="Testolin R."/>
            <person name="Stella A."/>
            <person name="Tartarini S."/>
            <person name="Tonutti P."/>
            <person name="Arus P."/>
            <person name="Orellana A."/>
            <person name="Wells C."/>
            <person name="Main D."/>
            <person name="Vizzotto G."/>
            <person name="Silva H."/>
            <person name="Salamini F."/>
            <person name="Schmutz J."/>
            <person name="Morgante M."/>
            <person name="Rokhsar D.S."/>
        </authorList>
    </citation>
    <scope>NUCLEOTIDE SEQUENCE [LARGE SCALE GENOMIC DNA]</scope>
    <source>
        <strain evidence="23">cv. Nemared</strain>
    </source>
</reference>
<evidence type="ECO:0000259" key="21">
    <source>
        <dbReference type="PROSITE" id="PS50011"/>
    </source>
</evidence>
<dbReference type="Gramene" id="ONI35077">
    <property type="protein sequence ID" value="ONI35077"/>
    <property type="gene ID" value="PRUPE_1G514200"/>
</dbReference>
<keyword evidence="12 19" id="KW-0067">ATP-binding</keyword>
<keyword evidence="5" id="KW-0433">Leucine-rich repeat</keyword>
<dbReference type="InterPro" id="IPR017441">
    <property type="entry name" value="Protein_kinase_ATP_BS"/>
</dbReference>
<gene>
    <name evidence="22" type="ORF">PRUPE_1G514200</name>
</gene>
<keyword evidence="6" id="KW-0808">Transferase</keyword>
<comment type="catalytic activity">
    <reaction evidence="18">
        <text>L-seryl-[protein] + ATP = O-phospho-L-seryl-[protein] + ADP + H(+)</text>
        <dbReference type="Rhea" id="RHEA:17989"/>
        <dbReference type="Rhea" id="RHEA-COMP:9863"/>
        <dbReference type="Rhea" id="RHEA-COMP:11604"/>
        <dbReference type="ChEBI" id="CHEBI:15378"/>
        <dbReference type="ChEBI" id="CHEBI:29999"/>
        <dbReference type="ChEBI" id="CHEBI:30616"/>
        <dbReference type="ChEBI" id="CHEBI:83421"/>
        <dbReference type="ChEBI" id="CHEBI:456216"/>
        <dbReference type="EC" id="2.7.11.1"/>
    </reaction>
</comment>
<dbReference type="GO" id="GO:0004672">
    <property type="term" value="F:protein kinase activity"/>
    <property type="evidence" value="ECO:0000318"/>
    <property type="project" value="GO_Central"/>
</dbReference>
<evidence type="ECO:0000256" key="1">
    <source>
        <dbReference type="ARBA" id="ARBA00004479"/>
    </source>
</evidence>
<evidence type="ECO:0000256" key="12">
    <source>
        <dbReference type="ARBA" id="ARBA00022840"/>
    </source>
</evidence>
<dbReference type="Pfam" id="PF00069">
    <property type="entry name" value="Pkinase"/>
    <property type="match status" value="1"/>
</dbReference>
<feature type="binding site" evidence="19">
    <location>
        <position position="208"/>
    </location>
    <ligand>
        <name>ATP</name>
        <dbReference type="ChEBI" id="CHEBI:30616"/>
    </ligand>
</feature>
<evidence type="ECO:0000256" key="9">
    <source>
        <dbReference type="ARBA" id="ARBA00022737"/>
    </source>
</evidence>
<evidence type="ECO:0000256" key="11">
    <source>
        <dbReference type="ARBA" id="ARBA00022777"/>
    </source>
</evidence>
<protein>
    <recommendedName>
        <fullName evidence="2">non-specific serine/threonine protein kinase</fullName>
        <ecNumber evidence="2">2.7.11.1</ecNumber>
    </recommendedName>
</protein>
<keyword evidence="15" id="KW-0675">Receptor</keyword>
<keyword evidence="4" id="KW-0597">Phosphoprotein</keyword>
<keyword evidence="23" id="KW-1185">Reference proteome</keyword>
<organism evidence="22 23">
    <name type="scientific">Prunus persica</name>
    <name type="common">Peach</name>
    <name type="synonym">Amygdalus persica</name>
    <dbReference type="NCBI Taxonomy" id="3760"/>
    <lineage>
        <taxon>Eukaryota</taxon>
        <taxon>Viridiplantae</taxon>
        <taxon>Streptophyta</taxon>
        <taxon>Embryophyta</taxon>
        <taxon>Tracheophyta</taxon>
        <taxon>Spermatophyta</taxon>
        <taxon>Magnoliopsida</taxon>
        <taxon>eudicotyledons</taxon>
        <taxon>Gunneridae</taxon>
        <taxon>Pentapetalae</taxon>
        <taxon>rosids</taxon>
        <taxon>fabids</taxon>
        <taxon>Rosales</taxon>
        <taxon>Rosaceae</taxon>
        <taxon>Amygdaloideae</taxon>
        <taxon>Amygdaleae</taxon>
        <taxon>Prunus</taxon>
    </lineage>
</organism>
<evidence type="ECO:0000256" key="20">
    <source>
        <dbReference type="SAM" id="Phobius"/>
    </source>
</evidence>
<dbReference type="Gene3D" id="1.10.510.10">
    <property type="entry name" value="Transferase(Phosphotransferase) domain 1"/>
    <property type="match status" value="1"/>
</dbReference>
<keyword evidence="7 20" id="KW-0812">Transmembrane</keyword>
<accession>A0A251RGI8</accession>
<dbReference type="FunFam" id="3.30.200.20:FF:000309">
    <property type="entry name" value="Leucine-rich repeat receptor protein kinase MSP1"/>
    <property type="match status" value="1"/>
</dbReference>
<evidence type="ECO:0000256" key="14">
    <source>
        <dbReference type="ARBA" id="ARBA00023136"/>
    </source>
</evidence>
<evidence type="ECO:0000256" key="7">
    <source>
        <dbReference type="ARBA" id="ARBA00022692"/>
    </source>
</evidence>
<dbReference type="GO" id="GO:0005524">
    <property type="term" value="F:ATP binding"/>
    <property type="evidence" value="ECO:0007669"/>
    <property type="project" value="UniProtKB-UniRule"/>
</dbReference>
<keyword evidence="11" id="KW-0418">Kinase</keyword>
<dbReference type="InterPro" id="IPR051420">
    <property type="entry name" value="Ser_Thr_Kinases_DiverseReg"/>
</dbReference>
<dbReference type="GO" id="GO:0004674">
    <property type="term" value="F:protein serine/threonine kinase activity"/>
    <property type="evidence" value="ECO:0007669"/>
    <property type="project" value="UniProtKB-KW"/>
</dbReference>
<evidence type="ECO:0000313" key="22">
    <source>
        <dbReference type="EMBL" id="ONI35077.1"/>
    </source>
</evidence>
<evidence type="ECO:0000256" key="18">
    <source>
        <dbReference type="ARBA" id="ARBA00048679"/>
    </source>
</evidence>
<dbReference type="PROSITE" id="PS00107">
    <property type="entry name" value="PROTEIN_KINASE_ATP"/>
    <property type="match status" value="1"/>
</dbReference>
<dbReference type="PANTHER" id="PTHR48005:SF16">
    <property type="entry name" value="MDIS1-INTERACTING RECEPTOR LIKE KINASE 2-LIKE ISOFORM X1"/>
    <property type="match status" value="1"/>
</dbReference>
<evidence type="ECO:0000256" key="5">
    <source>
        <dbReference type="ARBA" id="ARBA00022614"/>
    </source>
</evidence>
<evidence type="ECO:0000313" key="23">
    <source>
        <dbReference type="Proteomes" id="UP000006882"/>
    </source>
</evidence>
<keyword evidence="3" id="KW-0723">Serine/threonine-protein kinase</keyword>
<comment type="subcellular location">
    <subcellularLocation>
        <location evidence="1">Membrane</location>
        <topology evidence="1">Single-pass type I membrane protein</topology>
    </subcellularLocation>
</comment>
<keyword evidence="8" id="KW-0732">Signal</keyword>
<keyword evidence="16" id="KW-0325">Glycoprotein</keyword>
<dbReference type="InterPro" id="IPR011009">
    <property type="entry name" value="Kinase-like_dom_sf"/>
</dbReference>
<name>A0A251RGI8_PRUPE</name>
<evidence type="ECO:0000256" key="3">
    <source>
        <dbReference type="ARBA" id="ARBA00022527"/>
    </source>
</evidence>
<evidence type="ECO:0000256" key="16">
    <source>
        <dbReference type="ARBA" id="ARBA00023180"/>
    </source>
</evidence>
<evidence type="ECO:0000256" key="2">
    <source>
        <dbReference type="ARBA" id="ARBA00012513"/>
    </source>
</evidence>
<keyword evidence="9" id="KW-0677">Repeat</keyword>
<evidence type="ECO:0000256" key="13">
    <source>
        <dbReference type="ARBA" id="ARBA00022989"/>
    </source>
</evidence>
<feature type="domain" description="Protein kinase" evidence="21">
    <location>
        <begin position="178"/>
        <end position="459"/>
    </location>
</feature>
<comment type="catalytic activity">
    <reaction evidence="17">
        <text>L-threonyl-[protein] + ATP = O-phospho-L-threonyl-[protein] + ADP + H(+)</text>
        <dbReference type="Rhea" id="RHEA:46608"/>
        <dbReference type="Rhea" id="RHEA-COMP:11060"/>
        <dbReference type="Rhea" id="RHEA-COMP:11605"/>
        <dbReference type="ChEBI" id="CHEBI:15378"/>
        <dbReference type="ChEBI" id="CHEBI:30013"/>
        <dbReference type="ChEBI" id="CHEBI:30616"/>
        <dbReference type="ChEBI" id="CHEBI:61977"/>
        <dbReference type="ChEBI" id="CHEBI:456216"/>
        <dbReference type="EC" id="2.7.11.1"/>
    </reaction>
</comment>
<evidence type="ECO:0000256" key="17">
    <source>
        <dbReference type="ARBA" id="ARBA00047899"/>
    </source>
</evidence>
<dbReference type="SUPFAM" id="SSF56112">
    <property type="entry name" value="Protein kinase-like (PK-like)"/>
    <property type="match status" value="1"/>
</dbReference>
<dbReference type="PANTHER" id="PTHR48005">
    <property type="entry name" value="LEUCINE RICH REPEAT KINASE 2"/>
    <property type="match status" value="1"/>
</dbReference>
<dbReference type="PROSITE" id="PS50011">
    <property type="entry name" value="PROTEIN_KINASE_DOM"/>
    <property type="match status" value="1"/>
</dbReference>
<evidence type="ECO:0000256" key="8">
    <source>
        <dbReference type="ARBA" id="ARBA00022729"/>
    </source>
</evidence>
<dbReference type="EC" id="2.7.11.1" evidence="2"/>
<keyword evidence="13 20" id="KW-1133">Transmembrane helix</keyword>
<keyword evidence="10 19" id="KW-0547">Nucleotide-binding</keyword>
<keyword evidence="14 20" id="KW-0472">Membrane</keyword>
<dbReference type="Gene3D" id="3.30.200.20">
    <property type="entry name" value="Phosphorylase Kinase, domain 1"/>
    <property type="match status" value="1"/>
</dbReference>
<dbReference type="PROSITE" id="PS00109">
    <property type="entry name" value="PROTEIN_KINASE_TYR"/>
    <property type="match status" value="1"/>
</dbReference>
<dbReference type="InterPro" id="IPR000719">
    <property type="entry name" value="Prot_kinase_dom"/>
</dbReference>
<evidence type="ECO:0000256" key="6">
    <source>
        <dbReference type="ARBA" id="ARBA00022679"/>
    </source>
</evidence>
<dbReference type="AlphaFoldDB" id="A0A251RGI8"/>
<evidence type="ECO:0000256" key="4">
    <source>
        <dbReference type="ARBA" id="ARBA00022553"/>
    </source>
</evidence>
<dbReference type="Proteomes" id="UP000006882">
    <property type="component" value="Chromosome G1"/>
</dbReference>